<feature type="region of interest" description="Disordered" evidence="4">
    <location>
        <begin position="25"/>
        <end position="81"/>
    </location>
</feature>
<dbReference type="Pfam" id="PF00621">
    <property type="entry name" value="RhoGEF"/>
    <property type="match status" value="1"/>
</dbReference>
<protein>
    <submittedName>
        <fullName evidence="8">Rho guanine nucleotide exchange factor 16</fullName>
    </submittedName>
</protein>
<dbReference type="SUPFAM" id="SSF50044">
    <property type="entry name" value="SH3-domain"/>
    <property type="match status" value="1"/>
</dbReference>
<organism evidence="8 9">
    <name type="scientific">Cairina moschata</name>
    <name type="common">Muscovy duck</name>
    <dbReference type="NCBI Taxonomy" id="8855"/>
    <lineage>
        <taxon>Eukaryota</taxon>
        <taxon>Metazoa</taxon>
        <taxon>Chordata</taxon>
        <taxon>Craniata</taxon>
        <taxon>Vertebrata</taxon>
        <taxon>Euteleostomi</taxon>
        <taxon>Archelosauria</taxon>
        <taxon>Archosauria</taxon>
        <taxon>Dinosauria</taxon>
        <taxon>Saurischia</taxon>
        <taxon>Theropoda</taxon>
        <taxon>Coelurosauria</taxon>
        <taxon>Aves</taxon>
        <taxon>Neognathae</taxon>
        <taxon>Galloanserae</taxon>
        <taxon>Anseriformes</taxon>
        <taxon>Anatidae</taxon>
        <taxon>Anatinae</taxon>
        <taxon>Cairina</taxon>
    </lineage>
</organism>
<feature type="compositionally biased region" description="Polar residues" evidence="4">
    <location>
        <begin position="110"/>
        <end position="124"/>
    </location>
</feature>
<feature type="domain" description="SH3" evidence="6">
    <location>
        <begin position="584"/>
        <end position="644"/>
    </location>
</feature>
<dbReference type="AlphaFoldDB" id="A0A8C3C3B3"/>
<dbReference type="PANTHER" id="PTHR12845:SF3">
    <property type="entry name" value="RHO GUANINE NUCLEOTIDE EXCHANGE FACTOR 16"/>
    <property type="match status" value="1"/>
</dbReference>
<reference evidence="8" key="2">
    <citation type="submission" date="2025-08" db="UniProtKB">
        <authorList>
            <consortium name="Ensembl"/>
        </authorList>
    </citation>
    <scope>IDENTIFICATION</scope>
</reference>
<feature type="region of interest" description="Disordered" evidence="4">
    <location>
        <begin position="239"/>
        <end position="264"/>
    </location>
</feature>
<name>A0A8C3C3B3_CAIMO</name>
<proteinExistence type="predicted"/>
<dbReference type="CDD" id="cd00160">
    <property type="entry name" value="RhoGEF"/>
    <property type="match status" value="1"/>
</dbReference>
<dbReference type="Proteomes" id="UP000694556">
    <property type="component" value="Chromosome 22"/>
</dbReference>
<feature type="signal peptide" evidence="5">
    <location>
        <begin position="1"/>
        <end position="22"/>
    </location>
</feature>
<dbReference type="InterPro" id="IPR035899">
    <property type="entry name" value="DBL_dom_sf"/>
</dbReference>
<evidence type="ECO:0000259" key="6">
    <source>
        <dbReference type="PROSITE" id="PS50002"/>
    </source>
</evidence>
<feature type="compositionally biased region" description="Acidic residues" evidence="4">
    <location>
        <begin position="248"/>
        <end position="258"/>
    </location>
</feature>
<accession>A0A8C3C3B3</accession>
<dbReference type="SMART" id="SM00325">
    <property type="entry name" value="RhoGEF"/>
    <property type="match status" value="1"/>
</dbReference>
<dbReference type="PANTHER" id="PTHR12845">
    <property type="entry name" value="GUANINE NUCLEOTIDE EXCHANGE FACTOR"/>
    <property type="match status" value="1"/>
</dbReference>
<dbReference type="InterPro" id="IPR035797">
    <property type="entry name" value="ARHGEF16/ARHGEF26_SH3"/>
</dbReference>
<reference evidence="8" key="3">
    <citation type="submission" date="2025-09" db="UniProtKB">
        <authorList>
            <consortium name="Ensembl"/>
        </authorList>
    </citation>
    <scope>IDENTIFICATION</scope>
</reference>
<dbReference type="Gene3D" id="1.20.900.10">
    <property type="entry name" value="Dbl homology (DH) domain"/>
    <property type="match status" value="1"/>
</dbReference>
<evidence type="ECO:0000313" key="9">
    <source>
        <dbReference type="Proteomes" id="UP000694556"/>
    </source>
</evidence>
<feature type="compositionally biased region" description="Low complexity" evidence="4">
    <location>
        <begin position="25"/>
        <end position="38"/>
    </location>
</feature>
<feature type="compositionally biased region" description="Low complexity" evidence="4">
    <location>
        <begin position="57"/>
        <end position="73"/>
    </location>
</feature>
<evidence type="ECO:0000256" key="1">
    <source>
        <dbReference type="ARBA" id="ARBA00022443"/>
    </source>
</evidence>
<dbReference type="InterPro" id="IPR047271">
    <property type="entry name" value="Ephexin-like"/>
</dbReference>
<keyword evidence="9" id="KW-1185">Reference proteome</keyword>
<dbReference type="Gene3D" id="2.30.30.40">
    <property type="entry name" value="SH3 Domains"/>
    <property type="match status" value="1"/>
</dbReference>
<evidence type="ECO:0000256" key="5">
    <source>
        <dbReference type="SAM" id="SignalP"/>
    </source>
</evidence>
<dbReference type="Ensembl" id="ENSCMMT00000016953.1">
    <property type="protein sequence ID" value="ENSCMMP00000015417.1"/>
    <property type="gene ID" value="ENSCMMG00000009747.1"/>
</dbReference>
<evidence type="ECO:0000256" key="2">
    <source>
        <dbReference type="ARBA" id="ARBA00022658"/>
    </source>
</evidence>
<dbReference type="InterPro" id="IPR000219">
    <property type="entry name" value="DH_dom"/>
</dbReference>
<feature type="chain" id="PRO_5034682353" evidence="5">
    <location>
        <begin position="23"/>
        <end position="664"/>
    </location>
</feature>
<dbReference type="InterPro" id="IPR001452">
    <property type="entry name" value="SH3_domain"/>
</dbReference>
<feature type="compositionally biased region" description="Basic and acidic residues" evidence="4">
    <location>
        <begin position="40"/>
        <end position="51"/>
    </location>
</feature>
<dbReference type="GO" id="GO:0005085">
    <property type="term" value="F:guanyl-nucleotide exchange factor activity"/>
    <property type="evidence" value="ECO:0007669"/>
    <property type="project" value="UniProtKB-KW"/>
</dbReference>
<evidence type="ECO:0000313" key="8">
    <source>
        <dbReference type="Ensembl" id="ENSCMMP00000015417.1"/>
    </source>
</evidence>
<feature type="compositionally biased region" description="Basic residues" evidence="4">
    <location>
        <begin position="208"/>
        <end position="221"/>
    </location>
</feature>
<feature type="region of interest" description="Disordered" evidence="4">
    <location>
        <begin position="110"/>
        <end position="140"/>
    </location>
</feature>
<dbReference type="Pfam" id="PF00018">
    <property type="entry name" value="SH3_1"/>
    <property type="match status" value="1"/>
</dbReference>
<sequence>MPCAGRRHSVLCLSVHLSLSLSSPSPCAAAMSRSPPSSNADDKPLLLEYRCHPLRQGPPSSIPTSPSGTRSPDSAPPLAPFPLAEPRRIVLSTDSPAALKVGTQQLIPRSLAVSTKTKNPSRHPSTGAAGSGQEPAWPDQRRASIPSISLEEEEDEEDGRGMLKRNLRNMSYRAAMKGLGTETEPAAAAPSLKPVLEEGSAPPARSPGRNKRTFGRKRVQKRGGSFKDQPRLYQEIRERGLNSVSHESDEDLLEEPIPEEPSPPDAAIVVQSYRPAQVTWSQLPEVLEAGVLDTITPEERKRQEAMFEIITSEYSYMHSLSVLVCHFMRSEELKETMTQTDHHHLFSNISDILAVSTSFFEDLEKRHQENLVMPDISDIVEEHASKHFNPYVSYCSNEVYQQRTLQRLLTTNPLFKEALKQIERKPECGGLPMISFLILPMQRVTRLPLLLDTVCQKTKACTAAYGAATRALKAISKLVKNCNEGARAMERTEQMYTLQKQLEFGKKKVRTGYCALLVRSFSRSDISLFLTQSTNTFPRRDRRKPGGGLGCSSASHVHAGQGRKLGLHWRPSLLTCSLFSSCPADLSQVEITRAYMAKQADEISLQQADVVLVLGGEDGWCWGERLRDGERGWFPQSCARAITNRTAVECNVRRMERLRIETDV</sequence>
<keyword evidence="1 3" id="KW-0728">SH3 domain</keyword>
<dbReference type="PROSITE" id="PS50002">
    <property type="entry name" value="SH3"/>
    <property type="match status" value="1"/>
</dbReference>
<reference evidence="8" key="1">
    <citation type="submission" date="2018-09" db="EMBL/GenBank/DDBJ databases">
        <title>Common duck and Muscovy duck high density SNP chip.</title>
        <authorList>
            <person name="Vignal A."/>
            <person name="Thebault N."/>
            <person name="Warren W.C."/>
        </authorList>
    </citation>
    <scope>NUCLEOTIDE SEQUENCE [LARGE SCALE GENOMIC DNA]</scope>
</reference>
<evidence type="ECO:0000256" key="3">
    <source>
        <dbReference type="PROSITE-ProRule" id="PRU00192"/>
    </source>
</evidence>
<dbReference type="SUPFAM" id="SSF48065">
    <property type="entry name" value="DBL homology domain (DH-domain)"/>
    <property type="match status" value="1"/>
</dbReference>
<dbReference type="InterPro" id="IPR036028">
    <property type="entry name" value="SH3-like_dom_sf"/>
</dbReference>
<feature type="domain" description="DH" evidence="7">
    <location>
        <begin position="301"/>
        <end position="485"/>
    </location>
</feature>
<keyword evidence="5" id="KW-0732">Signal</keyword>
<dbReference type="FunFam" id="1.20.900.10:FF:000007">
    <property type="entry name" value="rho guanine nucleotide exchange factor 19"/>
    <property type="match status" value="1"/>
</dbReference>
<dbReference type="PROSITE" id="PS50010">
    <property type="entry name" value="DH_2"/>
    <property type="match status" value="1"/>
</dbReference>
<feature type="region of interest" description="Disordered" evidence="4">
    <location>
        <begin position="181"/>
        <end position="226"/>
    </location>
</feature>
<evidence type="ECO:0000259" key="7">
    <source>
        <dbReference type="PROSITE" id="PS50010"/>
    </source>
</evidence>
<dbReference type="CDD" id="cd11938">
    <property type="entry name" value="SH3_ARHGEF16_26"/>
    <property type="match status" value="1"/>
</dbReference>
<evidence type="ECO:0000256" key="4">
    <source>
        <dbReference type="SAM" id="MobiDB-lite"/>
    </source>
</evidence>
<keyword evidence="2" id="KW-0344">Guanine-nucleotide releasing factor</keyword>
<dbReference type="SMART" id="SM00326">
    <property type="entry name" value="SH3"/>
    <property type="match status" value="1"/>
</dbReference>